<accession>H1SF41</accession>
<dbReference type="Proteomes" id="UP000005808">
    <property type="component" value="Unassembled WGS sequence"/>
</dbReference>
<name>H1SF41_9BURK</name>
<feature type="transmembrane region" description="Helical" evidence="1">
    <location>
        <begin position="33"/>
        <end position="55"/>
    </location>
</feature>
<dbReference type="RefSeq" id="WP_006162835.1">
    <property type="nucleotide sequence ID" value="NZ_AHJE01000105.1"/>
</dbReference>
<dbReference type="InterPro" id="IPR057886">
    <property type="entry name" value="Inovirus_capsid"/>
</dbReference>
<keyword evidence="1" id="KW-1133">Transmembrane helix</keyword>
<dbReference type="PATRIC" id="fig|1127483.3.peg.6934"/>
<evidence type="ECO:0000313" key="4">
    <source>
        <dbReference type="Proteomes" id="UP000005808"/>
    </source>
</evidence>
<reference evidence="3 4" key="1">
    <citation type="journal article" date="2012" name="J. Bacteriol.">
        <title>De Novo Genome Project of Cupriavidus basilensis OR16.</title>
        <authorList>
            <person name="Cserhati M."/>
            <person name="Kriszt B."/>
            <person name="Szoboszlay S."/>
            <person name="Toth A."/>
            <person name="Szabo I."/>
            <person name="Tancsics A."/>
            <person name="Nagy I."/>
            <person name="Horvath B."/>
            <person name="Nagy I."/>
            <person name="Kukolya J."/>
        </authorList>
    </citation>
    <scope>NUCLEOTIDE SEQUENCE [LARGE SCALE GENOMIC DNA]</scope>
    <source>
        <strain evidence="3 4">OR16</strain>
    </source>
</reference>
<feature type="chain" id="PRO_5003555359" evidence="2">
    <location>
        <begin position="24"/>
        <end position="71"/>
    </location>
</feature>
<keyword evidence="1" id="KW-0812">Transmembrane</keyword>
<organism evidence="3 4">
    <name type="scientific">Cupriavidus basilensis OR16</name>
    <dbReference type="NCBI Taxonomy" id="1127483"/>
    <lineage>
        <taxon>Bacteria</taxon>
        <taxon>Pseudomonadati</taxon>
        <taxon>Pseudomonadota</taxon>
        <taxon>Betaproteobacteria</taxon>
        <taxon>Burkholderiales</taxon>
        <taxon>Burkholderiaceae</taxon>
        <taxon>Cupriavidus</taxon>
    </lineage>
</organism>
<evidence type="ECO:0000256" key="2">
    <source>
        <dbReference type="SAM" id="SignalP"/>
    </source>
</evidence>
<gene>
    <name evidence="3" type="ORF">OR16_34713</name>
</gene>
<dbReference type="AlphaFoldDB" id="H1SF41"/>
<dbReference type="Pfam" id="PF25631">
    <property type="entry name" value="Inovirus_capsid"/>
    <property type="match status" value="1"/>
</dbReference>
<evidence type="ECO:0000256" key="1">
    <source>
        <dbReference type="SAM" id="Phobius"/>
    </source>
</evidence>
<sequence>MNKFLNKLAVGAGLAVAGGVAFAQSTGPDFSAIVSAVAIGSVSASIIAMGAVKIVPNVTRWATNKLVSFFR</sequence>
<feature type="signal peptide" evidence="2">
    <location>
        <begin position="1"/>
        <end position="23"/>
    </location>
</feature>
<keyword evidence="1" id="KW-0472">Membrane</keyword>
<protein>
    <submittedName>
        <fullName evidence="3">Uncharacterized protein</fullName>
    </submittedName>
</protein>
<comment type="caution">
    <text evidence="3">The sequence shown here is derived from an EMBL/GenBank/DDBJ whole genome shotgun (WGS) entry which is preliminary data.</text>
</comment>
<evidence type="ECO:0000313" key="3">
    <source>
        <dbReference type="EMBL" id="EHP38866.1"/>
    </source>
</evidence>
<keyword evidence="2" id="KW-0732">Signal</keyword>
<dbReference type="EMBL" id="AHJE01000105">
    <property type="protein sequence ID" value="EHP38866.1"/>
    <property type="molecule type" value="Genomic_DNA"/>
</dbReference>
<proteinExistence type="predicted"/>